<dbReference type="InterPro" id="IPR039437">
    <property type="entry name" value="FrzH/put_lumazine-bd"/>
</dbReference>
<keyword evidence="1" id="KW-0472">Membrane</keyword>
<evidence type="ECO:0008006" key="4">
    <source>
        <dbReference type="Google" id="ProtNLM"/>
    </source>
</evidence>
<dbReference type="AlphaFoldDB" id="A0A172XX74"/>
<evidence type="ECO:0000313" key="2">
    <source>
        <dbReference type="EMBL" id="ANF51613.1"/>
    </source>
</evidence>
<organism evidence="2 3">
    <name type="scientific">Chryseobacterium glaciei</name>
    <dbReference type="NCBI Taxonomy" id="1685010"/>
    <lineage>
        <taxon>Bacteria</taxon>
        <taxon>Pseudomonadati</taxon>
        <taxon>Bacteroidota</taxon>
        <taxon>Flavobacteriia</taxon>
        <taxon>Flavobacteriales</taxon>
        <taxon>Weeksellaceae</taxon>
        <taxon>Chryseobacterium group</taxon>
        <taxon>Chryseobacterium</taxon>
    </lineage>
</organism>
<dbReference type="SUPFAM" id="SSF54427">
    <property type="entry name" value="NTF2-like"/>
    <property type="match status" value="1"/>
</dbReference>
<proteinExistence type="predicted"/>
<name>A0A172XX74_9FLAO</name>
<keyword evidence="1" id="KW-1133">Transmembrane helix</keyword>
<keyword evidence="3" id="KW-1185">Reference proteome</keyword>
<sequence>MLVKITILKKTRRFMKNIPEQKNILPSSADSNAVGLRQVIGKTSKKIFSTISALTIISVLTIGGLLISCQDKNNQNNKTEVMQNNQEQKEGILKPIELYIEAGRKGDGNIAKPAFASTATMSWSEDGALKSVPIQALFDGFSAAEPMTANYKLTTLDVEGDAAIVRIESQFGSDKYADMFTLVKDGSDWKIISKIYQTIK</sequence>
<keyword evidence="1" id="KW-0812">Transmembrane</keyword>
<dbReference type="Pfam" id="PF12893">
    <property type="entry name" value="Lumazine_bd_2"/>
    <property type="match status" value="1"/>
</dbReference>
<dbReference type="EMBL" id="CP015199">
    <property type="protein sequence ID" value="ANF51613.1"/>
    <property type="molecule type" value="Genomic_DNA"/>
</dbReference>
<protein>
    <recommendedName>
        <fullName evidence="4">DUF4878 domain-containing protein</fullName>
    </recommendedName>
</protein>
<evidence type="ECO:0000256" key="1">
    <source>
        <dbReference type="SAM" id="Phobius"/>
    </source>
</evidence>
<dbReference type="STRING" id="1685010.A0O34_14360"/>
<reference evidence="2 3" key="1">
    <citation type="submission" date="2016-04" db="EMBL/GenBank/DDBJ databases">
        <title>Complete Genome Sequence of Chryseobacterium sp. IHBB 10212.</title>
        <authorList>
            <person name="Pal M."/>
            <person name="Swarnkar M.K."/>
            <person name="Kaushal K."/>
            <person name="Chhibber S."/>
            <person name="Singh A.K."/>
            <person name="Gulati A."/>
        </authorList>
    </citation>
    <scope>NUCLEOTIDE SEQUENCE [LARGE SCALE GENOMIC DNA]</scope>
    <source>
        <strain evidence="2 3">IHBB 10212</strain>
    </source>
</reference>
<dbReference type="KEGG" id="chh:A0O34_14360"/>
<feature type="transmembrane region" description="Helical" evidence="1">
    <location>
        <begin position="47"/>
        <end position="67"/>
    </location>
</feature>
<accession>A0A172XX74</accession>
<evidence type="ECO:0000313" key="3">
    <source>
        <dbReference type="Proteomes" id="UP000077824"/>
    </source>
</evidence>
<gene>
    <name evidence="2" type="ORF">A0O34_14360</name>
</gene>
<dbReference type="InterPro" id="IPR032710">
    <property type="entry name" value="NTF2-like_dom_sf"/>
</dbReference>
<dbReference type="Gene3D" id="3.10.450.50">
    <property type="match status" value="1"/>
</dbReference>
<dbReference type="Proteomes" id="UP000077824">
    <property type="component" value="Chromosome"/>
</dbReference>